<keyword evidence="1" id="KW-1133">Transmembrane helix</keyword>
<keyword evidence="1" id="KW-0472">Membrane</keyword>
<feature type="non-terminal residue" evidence="2">
    <location>
        <position position="229"/>
    </location>
</feature>
<evidence type="ECO:0000313" key="2">
    <source>
        <dbReference type="EMBL" id="SVD73244.1"/>
    </source>
</evidence>
<evidence type="ECO:0000256" key="1">
    <source>
        <dbReference type="SAM" id="Phobius"/>
    </source>
</evidence>
<protein>
    <recommendedName>
        <fullName evidence="3">Glycosyltransferase RgtA/B/C/D-like domain-containing protein</fullName>
    </recommendedName>
</protein>
<proteinExistence type="predicted"/>
<dbReference type="AlphaFoldDB" id="A0A382XQT9"/>
<sequence>MKFIFKSIKTDAGLCILLTLLSIGTRSFFFQGHNAVPFEIQDEITLVWALKDFVLGQWHEITGPIHRFVASYLYAPFYGSYFAYLWLSGAIIGFDEVRESFLLQSAHGYDSINVWVWVPRLVSWLFLVLSIPLQFILTKIVTGNKRIAFIAGILLVFAFTHLYSSAFGLPDGIGLVLFQVSVIQQQLYLRNRTRSNIVILSFLIACTILVQLLNAVVLIVSGIFLLFLV</sequence>
<name>A0A382XQT9_9ZZZZ</name>
<feature type="transmembrane region" description="Helical" evidence="1">
    <location>
        <begin position="72"/>
        <end position="94"/>
    </location>
</feature>
<reference evidence="2" key="1">
    <citation type="submission" date="2018-05" db="EMBL/GenBank/DDBJ databases">
        <authorList>
            <person name="Lanie J.A."/>
            <person name="Ng W.-L."/>
            <person name="Kazmierczak K.M."/>
            <person name="Andrzejewski T.M."/>
            <person name="Davidsen T.M."/>
            <person name="Wayne K.J."/>
            <person name="Tettelin H."/>
            <person name="Glass J.I."/>
            <person name="Rusch D."/>
            <person name="Podicherti R."/>
            <person name="Tsui H.-C.T."/>
            <person name="Winkler M.E."/>
        </authorList>
    </citation>
    <scope>NUCLEOTIDE SEQUENCE</scope>
</reference>
<feature type="transmembrane region" description="Helical" evidence="1">
    <location>
        <begin position="201"/>
        <end position="228"/>
    </location>
</feature>
<accession>A0A382XQT9</accession>
<dbReference type="EMBL" id="UINC01169616">
    <property type="protein sequence ID" value="SVD73244.1"/>
    <property type="molecule type" value="Genomic_DNA"/>
</dbReference>
<evidence type="ECO:0008006" key="3">
    <source>
        <dbReference type="Google" id="ProtNLM"/>
    </source>
</evidence>
<keyword evidence="1" id="KW-0812">Transmembrane</keyword>
<feature type="transmembrane region" description="Helical" evidence="1">
    <location>
        <begin position="114"/>
        <end position="135"/>
    </location>
</feature>
<feature type="transmembrane region" description="Helical" evidence="1">
    <location>
        <begin position="147"/>
        <end position="166"/>
    </location>
</feature>
<organism evidence="2">
    <name type="scientific">marine metagenome</name>
    <dbReference type="NCBI Taxonomy" id="408172"/>
    <lineage>
        <taxon>unclassified sequences</taxon>
        <taxon>metagenomes</taxon>
        <taxon>ecological metagenomes</taxon>
    </lineage>
</organism>
<gene>
    <name evidence="2" type="ORF">METZ01_LOCUS426098</name>
</gene>